<dbReference type="AlphaFoldDB" id="A0AA41YBS3"/>
<organism evidence="1 2">
    <name type="scientific">Gaoshiqia sediminis</name>
    <dbReference type="NCBI Taxonomy" id="2986998"/>
    <lineage>
        <taxon>Bacteria</taxon>
        <taxon>Pseudomonadati</taxon>
        <taxon>Bacteroidota</taxon>
        <taxon>Bacteroidia</taxon>
        <taxon>Marinilabiliales</taxon>
        <taxon>Prolixibacteraceae</taxon>
        <taxon>Gaoshiqia</taxon>
    </lineage>
</organism>
<evidence type="ECO:0000313" key="2">
    <source>
        <dbReference type="Proteomes" id="UP001163821"/>
    </source>
</evidence>
<comment type="caution">
    <text evidence="1">The sequence shown here is derived from an EMBL/GenBank/DDBJ whole genome shotgun (WGS) entry which is preliminary data.</text>
</comment>
<reference evidence="1" key="1">
    <citation type="submission" date="2022-10" db="EMBL/GenBank/DDBJ databases">
        <title>Gaoshiqiia sediminis gen. nov., sp. nov., isolated from coastal sediment.</title>
        <authorList>
            <person name="Yu W.X."/>
            <person name="Mu D.S."/>
            <person name="Du J.Z."/>
            <person name="Liang Y.Q."/>
        </authorList>
    </citation>
    <scope>NUCLEOTIDE SEQUENCE</scope>
    <source>
        <strain evidence="1">A06</strain>
    </source>
</reference>
<keyword evidence="2" id="KW-1185">Reference proteome</keyword>
<gene>
    <name evidence="1" type="ORF">N2K84_03960</name>
</gene>
<proteinExistence type="predicted"/>
<evidence type="ECO:0000313" key="1">
    <source>
        <dbReference type="EMBL" id="MCW0481872.1"/>
    </source>
</evidence>
<dbReference type="Proteomes" id="UP001163821">
    <property type="component" value="Unassembled WGS sequence"/>
</dbReference>
<protein>
    <submittedName>
        <fullName evidence="1">Uncharacterized protein</fullName>
    </submittedName>
</protein>
<accession>A0AA41YBS3</accession>
<sequence length="139" mass="16572">MEQRDYLLRQIQEMGLFLAKLMQRLHKRVEQDEEDQLLAEARDAFCVQYGWDLEELLFLDDRSFIGLMDESLLADEHYETMASVFELLGDHALEHQTLLRKELYLHKALLLLTYVERKSQTFSLSRRDRIARLNVRLNG</sequence>
<dbReference type="EMBL" id="JAPAAF010000003">
    <property type="protein sequence ID" value="MCW0481872.1"/>
    <property type="molecule type" value="Genomic_DNA"/>
</dbReference>
<name>A0AA41YBS3_9BACT</name>
<dbReference type="RefSeq" id="WP_282590482.1">
    <property type="nucleotide sequence ID" value="NZ_JAPAAF010000003.1"/>
</dbReference>